<reference evidence="2 3" key="1">
    <citation type="submission" date="2021-06" db="EMBL/GenBank/DDBJ databases">
        <title>Sphingomonas sp. XMGL2, whole genome shotgun sequencing project.</title>
        <authorList>
            <person name="Zhao G."/>
            <person name="Shen L."/>
        </authorList>
    </citation>
    <scope>NUCLEOTIDE SEQUENCE [LARGE SCALE GENOMIC DNA]</scope>
    <source>
        <strain evidence="2 3">XMGL2</strain>
    </source>
</reference>
<evidence type="ECO:0000313" key="3">
    <source>
        <dbReference type="Proteomes" id="UP000776276"/>
    </source>
</evidence>
<dbReference type="RefSeq" id="WP_216321238.1">
    <property type="nucleotide sequence ID" value="NZ_JAHKRT010000002.1"/>
</dbReference>
<dbReference type="Proteomes" id="UP000776276">
    <property type="component" value="Unassembled WGS sequence"/>
</dbReference>
<sequence>MRYTLKIALILSAAVAAPAFAEDTAPPSGPITVTGGATVVSDYRFRGVSQTDRRFALQGTLTVTHESGFYVSTWGSSIDDYVAYGSDQEIDLIAGYHKTVNGTTFDIGGLYYYYPGSHGNNTDFIEPYASVSHVFGPATAKAGLAYAPKQRALATAFHDKEDNLYMYGELGGAIPDTGFSVLGHVGYSKGRSVLTSSLKGYVDWNLGVNYTWQHLTLGVAYADTDIKNDEFTTPSGRHPAKAGAVVSLGASF</sequence>
<gene>
    <name evidence="2" type="ORF">KOF26_05355</name>
</gene>
<dbReference type="Pfam" id="PF09694">
    <property type="entry name" value="Gcw_chp"/>
    <property type="match status" value="1"/>
</dbReference>
<proteinExistence type="predicted"/>
<dbReference type="InterPro" id="IPR010239">
    <property type="entry name" value="CHP02001"/>
</dbReference>
<feature type="chain" id="PRO_5045600167" evidence="1">
    <location>
        <begin position="22"/>
        <end position="252"/>
    </location>
</feature>
<keyword evidence="1" id="KW-0732">Signal</keyword>
<feature type="signal peptide" evidence="1">
    <location>
        <begin position="1"/>
        <end position="21"/>
    </location>
</feature>
<protein>
    <submittedName>
        <fullName evidence="2">TorF family putative porin</fullName>
    </submittedName>
</protein>
<name>A0ABS6BJC3_9SPHN</name>
<dbReference type="NCBIfam" id="TIGR02001">
    <property type="entry name" value="gcw_chp"/>
    <property type="match status" value="1"/>
</dbReference>
<evidence type="ECO:0000313" key="2">
    <source>
        <dbReference type="EMBL" id="MBU3077290.1"/>
    </source>
</evidence>
<evidence type="ECO:0000256" key="1">
    <source>
        <dbReference type="SAM" id="SignalP"/>
    </source>
</evidence>
<dbReference type="EMBL" id="JAHKRT010000002">
    <property type="protein sequence ID" value="MBU3077290.1"/>
    <property type="molecule type" value="Genomic_DNA"/>
</dbReference>
<organism evidence="2 3">
    <name type="scientific">Sphingomonas quercus</name>
    <dbReference type="NCBI Taxonomy" id="2842451"/>
    <lineage>
        <taxon>Bacteria</taxon>
        <taxon>Pseudomonadati</taxon>
        <taxon>Pseudomonadota</taxon>
        <taxon>Alphaproteobacteria</taxon>
        <taxon>Sphingomonadales</taxon>
        <taxon>Sphingomonadaceae</taxon>
        <taxon>Sphingomonas</taxon>
    </lineage>
</organism>
<comment type="caution">
    <text evidence="2">The sequence shown here is derived from an EMBL/GenBank/DDBJ whole genome shotgun (WGS) entry which is preliminary data.</text>
</comment>
<accession>A0ABS6BJC3</accession>
<keyword evidence="3" id="KW-1185">Reference proteome</keyword>